<name>A0AAV3PY13_LITER</name>
<reference evidence="1 2" key="1">
    <citation type="submission" date="2024-01" db="EMBL/GenBank/DDBJ databases">
        <title>The complete chloroplast genome sequence of Lithospermum erythrorhizon: insights into the phylogenetic relationship among Boraginaceae species and the maternal lineages of purple gromwells.</title>
        <authorList>
            <person name="Okada T."/>
            <person name="Watanabe K."/>
        </authorList>
    </citation>
    <scope>NUCLEOTIDE SEQUENCE [LARGE SCALE GENOMIC DNA]</scope>
</reference>
<evidence type="ECO:0000313" key="1">
    <source>
        <dbReference type="EMBL" id="GAA0156674.1"/>
    </source>
</evidence>
<dbReference type="EMBL" id="BAABME010002923">
    <property type="protein sequence ID" value="GAA0156674.1"/>
    <property type="molecule type" value="Genomic_DNA"/>
</dbReference>
<protein>
    <submittedName>
        <fullName evidence="1">Uncharacterized protein</fullName>
    </submittedName>
</protein>
<evidence type="ECO:0000313" key="2">
    <source>
        <dbReference type="Proteomes" id="UP001454036"/>
    </source>
</evidence>
<keyword evidence="2" id="KW-1185">Reference proteome</keyword>
<gene>
    <name evidence="1" type="ORF">LIER_14110</name>
</gene>
<accession>A0AAV3PY13</accession>
<proteinExistence type="predicted"/>
<organism evidence="1 2">
    <name type="scientific">Lithospermum erythrorhizon</name>
    <name type="common">Purple gromwell</name>
    <name type="synonym">Lithospermum officinale var. erythrorhizon</name>
    <dbReference type="NCBI Taxonomy" id="34254"/>
    <lineage>
        <taxon>Eukaryota</taxon>
        <taxon>Viridiplantae</taxon>
        <taxon>Streptophyta</taxon>
        <taxon>Embryophyta</taxon>
        <taxon>Tracheophyta</taxon>
        <taxon>Spermatophyta</taxon>
        <taxon>Magnoliopsida</taxon>
        <taxon>eudicotyledons</taxon>
        <taxon>Gunneridae</taxon>
        <taxon>Pentapetalae</taxon>
        <taxon>asterids</taxon>
        <taxon>lamiids</taxon>
        <taxon>Boraginales</taxon>
        <taxon>Boraginaceae</taxon>
        <taxon>Boraginoideae</taxon>
        <taxon>Lithospermeae</taxon>
        <taxon>Lithospermum</taxon>
    </lineage>
</organism>
<dbReference type="Proteomes" id="UP001454036">
    <property type="component" value="Unassembled WGS sequence"/>
</dbReference>
<dbReference type="AlphaFoldDB" id="A0AAV3PY13"/>
<sequence length="71" mass="7975">MASILSVVLSNLSTIIIQEIELIGGLKAKEENLQLPQDLDVMDINKKRNTLLYLMMSGNQVTGMLFTWLSH</sequence>
<comment type="caution">
    <text evidence="1">The sequence shown here is derived from an EMBL/GenBank/DDBJ whole genome shotgun (WGS) entry which is preliminary data.</text>
</comment>